<accession>A0A409WMX1</accession>
<keyword evidence="4" id="KW-1185">Reference proteome</keyword>
<protein>
    <recommendedName>
        <fullName evidence="5">Diaminopimelate epimerase-like protein</fullName>
    </recommendedName>
</protein>
<dbReference type="InParanoid" id="A0A409WMX1"/>
<gene>
    <name evidence="3" type="ORF">CVT25_002914</name>
</gene>
<evidence type="ECO:0008006" key="5">
    <source>
        <dbReference type="Google" id="ProtNLM"/>
    </source>
</evidence>
<proteinExistence type="inferred from homology"/>
<dbReference type="PIRSF" id="PIRSF016184">
    <property type="entry name" value="PhzC_PhzF"/>
    <property type="match status" value="1"/>
</dbReference>
<dbReference type="InterPro" id="IPR003719">
    <property type="entry name" value="Phenazine_PhzF-like"/>
</dbReference>
<dbReference type="Gene3D" id="3.10.310.10">
    <property type="entry name" value="Diaminopimelate Epimerase, Chain A, domain 1"/>
    <property type="match status" value="2"/>
</dbReference>
<evidence type="ECO:0000313" key="4">
    <source>
        <dbReference type="Proteomes" id="UP000283269"/>
    </source>
</evidence>
<comment type="similarity">
    <text evidence="1">Belongs to the PhzF family.</text>
</comment>
<dbReference type="EMBL" id="NHYD01003359">
    <property type="protein sequence ID" value="PPQ79858.1"/>
    <property type="molecule type" value="Genomic_DNA"/>
</dbReference>
<dbReference type="STRING" id="93625.A0A409WMX1"/>
<evidence type="ECO:0000256" key="1">
    <source>
        <dbReference type="ARBA" id="ARBA00008270"/>
    </source>
</evidence>
<dbReference type="OrthoDB" id="75169at2759"/>
<reference evidence="3 4" key="1">
    <citation type="journal article" date="2018" name="Evol. Lett.">
        <title>Horizontal gene cluster transfer increased hallucinogenic mushroom diversity.</title>
        <authorList>
            <person name="Reynolds H.T."/>
            <person name="Vijayakumar V."/>
            <person name="Gluck-Thaler E."/>
            <person name="Korotkin H.B."/>
            <person name="Matheny P.B."/>
            <person name="Slot J.C."/>
        </authorList>
    </citation>
    <scope>NUCLEOTIDE SEQUENCE [LARGE SCALE GENOMIC DNA]</scope>
    <source>
        <strain evidence="3 4">2631</strain>
    </source>
</reference>
<evidence type="ECO:0000256" key="2">
    <source>
        <dbReference type="ARBA" id="ARBA00023235"/>
    </source>
</evidence>
<dbReference type="GO" id="GO:0005737">
    <property type="term" value="C:cytoplasm"/>
    <property type="evidence" value="ECO:0007669"/>
    <property type="project" value="TreeGrafter"/>
</dbReference>
<dbReference type="PANTHER" id="PTHR13774:SF17">
    <property type="entry name" value="PHENAZINE BIOSYNTHESIS-LIKE DOMAIN-CONTAINING PROTEIN"/>
    <property type="match status" value="1"/>
</dbReference>
<dbReference type="GO" id="GO:0016853">
    <property type="term" value="F:isomerase activity"/>
    <property type="evidence" value="ECO:0007669"/>
    <property type="project" value="UniProtKB-KW"/>
</dbReference>
<sequence>MSSSITAPFYLATTFTSSPFGGNPAAVIFMDTSLPLEKMGGYAKNFNQPMLSVVSPTSLPSDSEKTLVRSIRFIAPNGKLVPICGHGLIAASKAVFSLPEVVANGADTIHFKNAHGQTLGAFKHEDGSFEIQLPVTVPGTVSDENKARIKAAVDKAFGRNVIVENIVNGGDVYKPYVLVHLHESEDLAGSSVDAKELAATGFIVNIFTTVSPTSGQLFVSRMFSPSMVPEPHEDHVCGSAHGVLVPYWSSRLAISPGEEFKAKMVSQRSGDLRLTYQKAEGILKLRGNVVIFASGTFPL</sequence>
<dbReference type="Proteomes" id="UP000283269">
    <property type="component" value="Unassembled WGS sequence"/>
</dbReference>
<evidence type="ECO:0000313" key="3">
    <source>
        <dbReference type="EMBL" id="PPQ79858.1"/>
    </source>
</evidence>
<dbReference type="Pfam" id="PF02567">
    <property type="entry name" value="PhzC-PhzF"/>
    <property type="match status" value="1"/>
</dbReference>
<dbReference type="PANTHER" id="PTHR13774">
    <property type="entry name" value="PHENAZINE BIOSYNTHESIS PROTEIN"/>
    <property type="match status" value="1"/>
</dbReference>
<name>A0A409WMX1_PSICY</name>
<dbReference type="AlphaFoldDB" id="A0A409WMX1"/>
<dbReference type="SUPFAM" id="SSF54506">
    <property type="entry name" value="Diaminopimelate epimerase-like"/>
    <property type="match status" value="1"/>
</dbReference>
<keyword evidence="2" id="KW-0413">Isomerase</keyword>
<comment type="caution">
    <text evidence="3">The sequence shown here is derived from an EMBL/GenBank/DDBJ whole genome shotgun (WGS) entry which is preliminary data.</text>
</comment>
<organism evidence="3 4">
    <name type="scientific">Psilocybe cyanescens</name>
    <dbReference type="NCBI Taxonomy" id="93625"/>
    <lineage>
        <taxon>Eukaryota</taxon>
        <taxon>Fungi</taxon>
        <taxon>Dikarya</taxon>
        <taxon>Basidiomycota</taxon>
        <taxon>Agaricomycotina</taxon>
        <taxon>Agaricomycetes</taxon>
        <taxon>Agaricomycetidae</taxon>
        <taxon>Agaricales</taxon>
        <taxon>Agaricineae</taxon>
        <taxon>Strophariaceae</taxon>
        <taxon>Psilocybe</taxon>
    </lineage>
</organism>